<gene>
    <name evidence="3" type="ORF">SAMN04487855_0884</name>
    <name evidence="2" type="ORF">SAMN05216589_0741</name>
</gene>
<dbReference type="Pfam" id="PF17113">
    <property type="entry name" value="AmpE"/>
    <property type="match status" value="1"/>
</dbReference>
<evidence type="ECO:0000313" key="2">
    <source>
        <dbReference type="EMBL" id="SER50089.1"/>
    </source>
</evidence>
<dbReference type="InterPro" id="IPR031347">
    <property type="entry name" value="AmpE"/>
</dbReference>
<protein>
    <submittedName>
        <fullName evidence="3">AmpE protein</fullName>
    </submittedName>
</protein>
<dbReference type="PANTHER" id="PTHR38684:SF1">
    <property type="entry name" value="PROTEIN AMPE"/>
    <property type="match status" value="1"/>
</dbReference>
<dbReference type="GO" id="GO:0046677">
    <property type="term" value="P:response to antibiotic"/>
    <property type="evidence" value="ECO:0007669"/>
    <property type="project" value="TreeGrafter"/>
</dbReference>
<feature type="transmembrane region" description="Helical" evidence="1">
    <location>
        <begin position="256"/>
        <end position="274"/>
    </location>
</feature>
<evidence type="ECO:0000313" key="3">
    <source>
        <dbReference type="EMBL" id="SFL71891.1"/>
    </source>
</evidence>
<dbReference type="Proteomes" id="UP000186599">
    <property type="component" value="Unassembled WGS sequence"/>
</dbReference>
<evidence type="ECO:0000256" key="1">
    <source>
        <dbReference type="SAM" id="Phobius"/>
    </source>
</evidence>
<keyword evidence="4" id="KW-1185">Reference proteome</keyword>
<keyword evidence="1" id="KW-1133">Transmembrane helix</keyword>
<dbReference type="RefSeq" id="WP_074777863.1">
    <property type="nucleotide sequence ID" value="NZ_FOGN01000001.1"/>
</dbReference>
<dbReference type="STRING" id="653930.SAMN05216589_0741"/>
<feature type="transmembrane region" description="Helical" evidence="1">
    <location>
        <begin position="146"/>
        <end position="167"/>
    </location>
</feature>
<dbReference type="OrthoDB" id="9811967at2"/>
<keyword evidence="1" id="KW-0472">Membrane</keyword>
<dbReference type="PANTHER" id="PTHR38684">
    <property type="entry name" value="PROTEIN AMPE"/>
    <property type="match status" value="1"/>
</dbReference>
<dbReference type="Proteomes" id="UP000186904">
    <property type="component" value="Unassembled WGS sequence"/>
</dbReference>
<sequence length="275" mass="30256">MTFLVLLLVALILLWTPWRIGYPKEVLAPWVNWAGRRGRDWLALLAIFSLLVPLGLLLWGVQSLFYGLLTLILHVALLLLCVGRHDPLGRMIQDCHAAWQRGDHAAAGLIAEQQLGVVPADETETLPVAVQSRLVAVTLQDYFVPAFWYLLLGPLGAVAWRLLWLAAQRPTLPAARPAAMLAHALEWIPARLLGLSLALVGHFEITLRTLRDLAGDWDLPGGELASRCARAALSGSTVELAAAEQQNDILIETRQLMIRALLTWAVIIAFLSMLG</sequence>
<proteinExistence type="predicted"/>
<dbReference type="InterPro" id="IPR052966">
    <property type="entry name" value="Beta-lactamase_Reg"/>
</dbReference>
<organism evidence="3 4">
    <name type="scientific">Halopseudomonas bauzanensis</name>
    <dbReference type="NCBI Taxonomy" id="653930"/>
    <lineage>
        <taxon>Bacteria</taxon>
        <taxon>Pseudomonadati</taxon>
        <taxon>Pseudomonadota</taxon>
        <taxon>Gammaproteobacteria</taxon>
        <taxon>Pseudomonadales</taxon>
        <taxon>Pseudomonadaceae</taxon>
        <taxon>Halopseudomonas</taxon>
    </lineage>
</organism>
<dbReference type="EMBL" id="FOGN01000001">
    <property type="protein sequence ID" value="SER50089.1"/>
    <property type="molecule type" value="Genomic_DNA"/>
</dbReference>
<dbReference type="GO" id="GO:0005886">
    <property type="term" value="C:plasma membrane"/>
    <property type="evidence" value="ECO:0007669"/>
    <property type="project" value="TreeGrafter"/>
</dbReference>
<keyword evidence="1" id="KW-0812">Transmembrane</keyword>
<accession>A0A1I4K011</accession>
<dbReference type="EMBL" id="FOUA01000001">
    <property type="protein sequence ID" value="SFL71891.1"/>
    <property type="molecule type" value="Genomic_DNA"/>
</dbReference>
<reference evidence="4 5" key="1">
    <citation type="submission" date="2016-10" db="EMBL/GenBank/DDBJ databases">
        <authorList>
            <person name="de Groot N.N."/>
        </authorList>
    </citation>
    <scope>NUCLEOTIDE SEQUENCE [LARGE SCALE GENOMIC DNA]</scope>
    <source>
        <strain evidence="3 4">CGMCC 1.9095</strain>
        <strain evidence="2 5">DSM 22558</strain>
    </source>
</reference>
<feature type="transmembrane region" description="Helical" evidence="1">
    <location>
        <begin position="43"/>
        <end position="61"/>
    </location>
</feature>
<feature type="transmembrane region" description="Helical" evidence="1">
    <location>
        <begin position="68"/>
        <end position="85"/>
    </location>
</feature>
<evidence type="ECO:0000313" key="5">
    <source>
        <dbReference type="Proteomes" id="UP000186904"/>
    </source>
</evidence>
<evidence type="ECO:0000313" key="4">
    <source>
        <dbReference type="Proteomes" id="UP000186599"/>
    </source>
</evidence>
<name>A0A1I4K011_9GAMM</name>
<dbReference type="AlphaFoldDB" id="A0A1I4K011"/>